<proteinExistence type="predicted"/>
<feature type="transmembrane region" description="Helical" evidence="1">
    <location>
        <begin position="161"/>
        <end position="181"/>
    </location>
</feature>
<dbReference type="RefSeq" id="WP_169187645.1">
    <property type="nucleotide sequence ID" value="NZ_JABBPK010000001.1"/>
</dbReference>
<name>A0A7Y0K4N0_9BACI</name>
<dbReference type="AlphaFoldDB" id="A0A7Y0K4N0"/>
<organism evidence="2 3">
    <name type="scientific">Niallia alba</name>
    <dbReference type="NCBI Taxonomy" id="2729105"/>
    <lineage>
        <taxon>Bacteria</taxon>
        <taxon>Bacillati</taxon>
        <taxon>Bacillota</taxon>
        <taxon>Bacilli</taxon>
        <taxon>Bacillales</taxon>
        <taxon>Bacillaceae</taxon>
        <taxon>Niallia</taxon>
    </lineage>
</organism>
<accession>A0A7Y0K4N0</accession>
<sequence>MDFNQKEHIEKTQLEQSDAWYEYWQQYSDWSTWEFWVNLGFLVVPLILLYILIDKKKALLLGFFGYNVHVWFTYIDAFGGSKALWFYPYKVLPILPVNFALDVSLIPVVYMLVYQWTLNHGKNYYLYITGLCVILSFIFKPLMTTFGFFKLNEGANYFHLFLGYLLIAIISKLITNIFIFMERRSKLKSTA</sequence>
<keyword evidence="1" id="KW-0812">Transmembrane</keyword>
<feature type="transmembrane region" description="Helical" evidence="1">
    <location>
        <begin position="95"/>
        <end position="113"/>
    </location>
</feature>
<dbReference type="EMBL" id="JABBPK010000001">
    <property type="protein sequence ID" value="NMO75719.1"/>
    <property type="molecule type" value="Genomic_DNA"/>
</dbReference>
<dbReference type="Proteomes" id="UP000588491">
    <property type="component" value="Unassembled WGS sequence"/>
</dbReference>
<keyword evidence="3" id="KW-1185">Reference proteome</keyword>
<evidence type="ECO:0000313" key="3">
    <source>
        <dbReference type="Proteomes" id="UP000588491"/>
    </source>
</evidence>
<gene>
    <name evidence="2" type="ORF">HHU08_01520</name>
</gene>
<keyword evidence="1" id="KW-1133">Transmembrane helix</keyword>
<comment type="caution">
    <text evidence="2">The sequence shown here is derived from an EMBL/GenBank/DDBJ whole genome shotgun (WGS) entry which is preliminary data.</text>
</comment>
<evidence type="ECO:0000313" key="2">
    <source>
        <dbReference type="EMBL" id="NMO75719.1"/>
    </source>
</evidence>
<keyword evidence="1" id="KW-0472">Membrane</keyword>
<dbReference type="InterPro" id="IPR048147">
    <property type="entry name" value="CBO0543-like"/>
</dbReference>
<dbReference type="NCBIfam" id="NF041644">
    <property type="entry name" value="CBO0543_fam"/>
    <property type="match status" value="1"/>
</dbReference>
<feature type="transmembrane region" description="Helical" evidence="1">
    <location>
        <begin position="125"/>
        <end position="149"/>
    </location>
</feature>
<protein>
    <submittedName>
        <fullName evidence="2">Uncharacterized protein</fullName>
    </submittedName>
</protein>
<feature type="transmembrane region" description="Helical" evidence="1">
    <location>
        <begin position="35"/>
        <end position="53"/>
    </location>
</feature>
<feature type="transmembrane region" description="Helical" evidence="1">
    <location>
        <begin position="58"/>
        <end position="75"/>
    </location>
</feature>
<reference evidence="2 3" key="1">
    <citation type="submission" date="2020-04" db="EMBL/GenBank/DDBJ databases">
        <title>Bacillus sp. UniB3 isolated from commercial digestive syrup.</title>
        <authorList>
            <person name="Thorat V."/>
            <person name="Kirdat K."/>
            <person name="Tiwarekar B."/>
            <person name="Yadav A."/>
        </authorList>
    </citation>
    <scope>NUCLEOTIDE SEQUENCE [LARGE SCALE GENOMIC DNA]</scope>
    <source>
        <strain evidence="2 3">UniB3</strain>
    </source>
</reference>
<evidence type="ECO:0000256" key="1">
    <source>
        <dbReference type="SAM" id="Phobius"/>
    </source>
</evidence>